<sequence>MNSEIELFLKDFYEVIIECGKFFFISRDKEFQQEAVKKLTNLKHRTISLKEQMIKVEDENSANAMLSLESLIDAMVNELEMWIALKEDDPNKAWDFLINAQSAVRTAAQAHSIAIELNAEGYENKLHLIEKLLFPPQMFVSPSFIIEKEDCSICGKEYGECEHIVGKAYMGKMCYKKITKIKEIKEISIVEEPANKHARMYRFTGDGVTRDFMTWRKIEKNE</sequence>
<dbReference type="EMBL" id="AZRM01000007">
    <property type="protein sequence ID" value="PNS02177.1"/>
    <property type="molecule type" value="Genomic_DNA"/>
</dbReference>
<gene>
    <name evidence="1" type="ORF">X928_00875</name>
</gene>
<accession>A0A2K1PHN5</accession>
<dbReference type="AlphaFoldDB" id="A0A2K1PHN5"/>
<organism evidence="1 2">
    <name type="scientific">Petrotoga miotherma DSM 10691</name>
    <dbReference type="NCBI Taxonomy" id="1434326"/>
    <lineage>
        <taxon>Bacteria</taxon>
        <taxon>Thermotogati</taxon>
        <taxon>Thermotogota</taxon>
        <taxon>Thermotogae</taxon>
        <taxon>Petrotogales</taxon>
        <taxon>Petrotogaceae</taxon>
        <taxon>Petrotoga</taxon>
    </lineage>
</organism>
<protein>
    <submittedName>
        <fullName evidence="1">Uncharacterized protein</fullName>
    </submittedName>
</protein>
<evidence type="ECO:0000313" key="1">
    <source>
        <dbReference type="EMBL" id="PNS02177.1"/>
    </source>
</evidence>
<reference evidence="1 2" key="1">
    <citation type="submission" date="2013-12" db="EMBL/GenBank/DDBJ databases">
        <title>Comparative genomics of Petrotoga isolates.</title>
        <authorList>
            <person name="Nesbo C.L."/>
            <person name="Charchuk R."/>
            <person name="Chow K."/>
        </authorList>
    </citation>
    <scope>NUCLEOTIDE SEQUENCE [LARGE SCALE GENOMIC DNA]</scope>
    <source>
        <strain evidence="1 2">DSM 10691</strain>
    </source>
</reference>
<keyword evidence="2" id="KW-1185">Reference proteome</keyword>
<dbReference type="RefSeq" id="WP_103065544.1">
    <property type="nucleotide sequence ID" value="NZ_AZRM01000007.1"/>
</dbReference>
<dbReference type="OrthoDB" id="9801392at2"/>
<proteinExistence type="predicted"/>
<comment type="caution">
    <text evidence="1">The sequence shown here is derived from an EMBL/GenBank/DDBJ whole genome shotgun (WGS) entry which is preliminary data.</text>
</comment>
<dbReference type="Proteomes" id="UP000236199">
    <property type="component" value="Unassembled WGS sequence"/>
</dbReference>
<name>A0A2K1PHN5_9BACT</name>
<evidence type="ECO:0000313" key="2">
    <source>
        <dbReference type="Proteomes" id="UP000236199"/>
    </source>
</evidence>